<dbReference type="PANTHER" id="PTHR30085:SF6">
    <property type="entry name" value="ABC TRANSPORTER GLUTAMINE-BINDING PROTEIN GLNH"/>
    <property type="match status" value="1"/>
</dbReference>
<comment type="similarity">
    <text evidence="1">Belongs to the bacterial solute-binding protein 3 family.</text>
</comment>
<gene>
    <name evidence="7" type="ORF">SAMN05661093_01694</name>
</gene>
<evidence type="ECO:0000256" key="1">
    <source>
        <dbReference type="ARBA" id="ARBA00010333"/>
    </source>
</evidence>
<accession>A0A1Y5X6Y5</accession>
<evidence type="ECO:0000313" key="7">
    <source>
        <dbReference type="EMBL" id="SMC72409.1"/>
    </source>
</evidence>
<dbReference type="OrthoDB" id="3665019at2"/>
<keyword evidence="3 5" id="KW-0732">Signal</keyword>
<evidence type="ECO:0000256" key="2">
    <source>
        <dbReference type="ARBA" id="ARBA00022448"/>
    </source>
</evidence>
<dbReference type="Gene3D" id="3.40.190.10">
    <property type="entry name" value="Periplasmic binding protein-like II"/>
    <property type="match status" value="2"/>
</dbReference>
<dbReference type="Proteomes" id="UP000192674">
    <property type="component" value="Unassembled WGS sequence"/>
</dbReference>
<evidence type="ECO:0000256" key="4">
    <source>
        <dbReference type="SAM" id="MobiDB-lite"/>
    </source>
</evidence>
<evidence type="ECO:0000256" key="5">
    <source>
        <dbReference type="SAM" id="SignalP"/>
    </source>
</evidence>
<dbReference type="SUPFAM" id="SSF53850">
    <property type="entry name" value="Periplasmic binding protein-like II"/>
    <property type="match status" value="1"/>
</dbReference>
<evidence type="ECO:0000256" key="3">
    <source>
        <dbReference type="ARBA" id="ARBA00022729"/>
    </source>
</evidence>
<dbReference type="GO" id="GO:0005576">
    <property type="term" value="C:extracellular region"/>
    <property type="evidence" value="ECO:0007669"/>
    <property type="project" value="TreeGrafter"/>
</dbReference>
<feature type="chain" id="PRO_5012780117" evidence="5">
    <location>
        <begin position="22"/>
        <end position="323"/>
    </location>
</feature>
<dbReference type="RefSeq" id="WP_084425325.1">
    <property type="nucleotide sequence ID" value="NZ_FWXV01000001.1"/>
</dbReference>
<feature type="signal peptide" evidence="5">
    <location>
        <begin position="1"/>
        <end position="21"/>
    </location>
</feature>
<protein>
    <submittedName>
        <fullName evidence="7">Polar amino acid transport system substrate-binding protein</fullName>
    </submittedName>
</protein>
<reference evidence="7 8" key="1">
    <citation type="submission" date="2017-04" db="EMBL/GenBank/DDBJ databases">
        <authorList>
            <person name="Afonso C.L."/>
            <person name="Miller P.J."/>
            <person name="Scott M.A."/>
            <person name="Spackman E."/>
            <person name="Goraichik I."/>
            <person name="Dimitrov K.M."/>
            <person name="Suarez D.L."/>
            <person name="Swayne D.E."/>
        </authorList>
    </citation>
    <scope>NUCLEOTIDE SEQUENCE [LARGE SCALE GENOMIC DNA]</scope>
    <source>
        <strain evidence="7 8">DSM 43828</strain>
    </source>
</reference>
<name>A0A1Y5X6Y5_KIBAR</name>
<dbReference type="PANTHER" id="PTHR30085">
    <property type="entry name" value="AMINO ACID ABC TRANSPORTER PERMEASE"/>
    <property type="match status" value="1"/>
</dbReference>
<sequence length="323" mass="34271">MKIRALLVVALLITGCGAEPAVVPVGVPSVTVMPSGVTFAPPLPESATRPCNPKESLRPAGGAVEPGSTMARIRERGRLILGIGSSAYLLSHRDPYDGKVKGFEADIAREIAAAIFNGDREKIQFRALNAAERIPAIRGADDKGNPVEPVDMVMAAMTMTCERWEQVAFSAEYYSAGQKVLVNKKSGITSTADLAGKKVCASATSTNIKTIAELPAKPTPVAAANTSDCLVMLQQGQIDAVSTGDVILAGLAAQDEATQILPERFTDEPTGIAMSLNAPDLVRFVNGVLENLQAGGRWQQLQDQYLAKYIVDARPPVPQYKAE</sequence>
<dbReference type="InterPro" id="IPR001638">
    <property type="entry name" value="Solute-binding_3/MltF_N"/>
</dbReference>
<keyword evidence="2" id="KW-0813">Transport</keyword>
<evidence type="ECO:0000259" key="6">
    <source>
        <dbReference type="SMART" id="SM00062"/>
    </source>
</evidence>
<proteinExistence type="inferred from homology"/>
<dbReference type="Pfam" id="PF00497">
    <property type="entry name" value="SBP_bac_3"/>
    <property type="match status" value="1"/>
</dbReference>
<dbReference type="EMBL" id="FWXV01000001">
    <property type="protein sequence ID" value="SMC72409.1"/>
    <property type="molecule type" value="Genomic_DNA"/>
</dbReference>
<dbReference type="PROSITE" id="PS51257">
    <property type="entry name" value="PROKAR_LIPOPROTEIN"/>
    <property type="match status" value="1"/>
</dbReference>
<feature type="region of interest" description="Disordered" evidence="4">
    <location>
        <begin position="43"/>
        <end position="65"/>
    </location>
</feature>
<dbReference type="AlphaFoldDB" id="A0A1Y5X6Y5"/>
<feature type="domain" description="Solute-binding protein family 3/N-terminal" evidence="6">
    <location>
        <begin position="78"/>
        <end position="309"/>
    </location>
</feature>
<evidence type="ECO:0000313" key="8">
    <source>
        <dbReference type="Proteomes" id="UP000192674"/>
    </source>
</evidence>
<dbReference type="GO" id="GO:0006865">
    <property type="term" value="P:amino acid transport"/>
    <property type="evidence" value="ECO:0007669"/>
    <property type="project" value="TreeGrafter"/>
</dbReference>
<dbReference type="GO" id="GO:0030288">
    <property type="term" value="C:outer membrane-bounded periplasmic space"/>
    <property type="evidence" value="ECO:0007669"/>
    <property type="project" value="TreeGrafter"/>
</dbReference>
<dbReference type="CDD" id="cd13690">
    <property type="entry name" value="PBP2_GluB"/>
    <property type="match status" value="1"/>
</dbReference>
<dbReference type="InterPro" id="IPR051455">
    <property type="entry name" value="Bact_solute-bind_prot3"/>
</dbReference>
<dbReference type="SMART" id="SM00062">
    <property type="entry name" value="PBPb"/>
    <property type="match status" value="1"/>
</dbReference>
<organism evidence="7 8">
    <name type="scientific">Kibdelosporangium aridum</name>
    <dbReference type="NCBI Taxonomy" id="2030"/>
    <lineage>
        <taxon>Bacteria</taxon>
        <taxon>Bacillati</taxon>
        <taxon>Actinomycetota</taxon>
        <taxon>Actinomycetes</taxon>
        <taxon>Pseudonocardiales</taxon>
        <taxon>Pseudonocardiaceae</taxon>
        <taxon>Kibdelosporangium</taxon>
    </lineage>
</organism>
<keyword evidence="8" id="KW-1185">Reference proteome</keyword>